<sequence length="328" mass="36172">MTRPSIAVLTFTDDLHALVIQAYLRRNRGAQCEVVEVDAMADRPGGLSWSTEPGFGTSVPTRDGGRLDLAGCDAIWFRRWNHPQRAGRELTEPAHREVVDASCASTLMGALRNEFDGRWVSHPDATRRAENKLIQLRAAADAGFVVPRTLVSQDPAEIRRFCSVLDGQVILKAVRGTPSSQLYTLPVTPEHLADDDALRLCPTIFQEYVPGTRHLRVLCCGTTPYAVTIDSPDLDWRRNLDVPIEAVTLDPLIQQALARVLELLDLRMGVVDLKLDPDGRPVWLELNPQGQFLFVQGLTGLDLTAGFADFLYDEALSGAVRAPDRTPG</sequence>
<dbReference type="OrthoDB" id="9794735at2"/>
<dbReference type="RefSeq" id="WP_130446638.1">
    <property type="nucleotide sequence ID" value="NZ_SHKR01000014.1"/>
</dbReference>
<dbReference type="PANTHER" id="PTHR21621">
    <property type="entry name" value="RIBOSOMAL PROTEIN S6 MODIFICATION PROTEIN"/>
    <property type="match status" value="1"/>
</dbReference>
<reference evidence="3 4" key="1">
    <citation type="journal article" date="2015" name="Stand. Genomic Sci.">
        <title>Genomic Encyclopedia of Bacterial and Archaeal Type Strains, Phase III: the genomes of soil and plant-associated and newly described type strains.</title>
        <authorList>
            <person name="Whitman W.B."/>
            <person name="Woyke T."/>
            <person name="Klenk H.P."/>
            <person name="Zhou Y."/>
            <person name="Lilburn T.G."/>
            <person name="Beck B.J."/>
            <person name="De Vos P."/>
            <person name="Vandamme P."/>
            <person name="Eisen J.A."/>
            <person name="Garrity G."/>
            <person name="Hugenholtz P."/>
            <person name="Kyrpides N.C."/>
        </authorList>
    </citation>
    <scope>NUCLEOTIDE SEQUENCE [LARGE SCALE GENOMIC DNA]</scope>
    <source>
        <strain evidence="3 4">VKM Ac-2540</strain>
    </source>
</reference>
<gene>
    <name evidence="3" type="ORF">EV645_5258</name>
</gene>
<organism evidence="3 4">
    <name type="scientific">Kribbella rubisoli</name>
    <dbReference type="NCBI Taxonomy" id="3075929"/>
    <lineage>
        <taxon>Bacteria</taxon>
        <taxon>Bacillati</taxon>
        <taxon>Actinomycetota</taxon>
        <taxon>Actinomycetes</taxon>
        <taxon>Propionibacteriales</taxon>
        <taxon>Kribbellaceae</taxon>
        <taxon>Kribbella</taxon>
    </lineage>
</organism>
<feature type="domain" description="ATP-grasp" evidence="2">
    <location>
        <begin position="136"/>
        <end position="312"/>
    </location>
</feature>
<comment type="caution">
    <text evidence="3">The sequence shown here is derived from an EMBL/GenBank/DDBJ whole genome shotgun (WGS) entry which is preliminary data.</text>
</comment>
<keyword evidence="1" id="KW-0067">ATP-binding</keyword>
<evidence type="ECO:0000256" key="1">
    <source>
        <dbReference type="PROSITE-ProRule" id="PRU00409"/>
    </source>
</evidence>
<dbReference type="InterPro" id="IPR011761">
    <property type="entry name" value="ATP-grasp"/>
</dbReference>
<proteinExistence type="predicted"/>
<evidence type="ECO:0000313" key="4">
    <source>
        <dbReference type="Proteomes" id="UP000292027"/>
    </source>
</evidence>
<name>A0A4Q7WP10_9ACTN</name>
<dbReference type="GO" id="GO:0005737">
    <property type="term" value="C:cytoplasm"/>
    <property type="evidence" value="ECO:0007669"/>
    <property type="project" value="TreeGrafter"/>
</dbReference>
<dbReference type="SUPFAM" id="SSF56059">
    <property type="entry name" value="Glutathione synthetase ATP-binding domain-like"/>
    <property type="match status" value="1"/>
</dbReference>
<dbReference type="GO" id="GO:0009432">
    <property type="term" value="P:SOS response"/>
    <property type="evidence" value="ECO:0007669"/>
    <property type="project" value="TreeGrafter"/>
</dbReference>
<accession>A0A4Q7WP10</accession>
<protein>
    <recommendedName>
        <fullName evidence="2">ATP-grasp domain-containing protein</fullName>
    </recommendedName>
</protein>
<dbReference type="Proteomes" id="UP000292027">
    <property type="component" value="Unassembled WGS sequence"/>
</dbReference>
<evidence type="ECO:0000259" key="2">
    <source>
        <dbReference type="PROSITE" id="PS50975"/>
    </source>
</evidence>
<dbReference type="Gene3D" id="3.30.470.20">
    <property type="entry name" value="ATP-grasp fold, B domain"/>
    <property type="match status" value="1"/>
</dbReference>
<dbReference type="PROSITE" id="PS50975">
    <property type="entry name" value="ATP_GRASP"/>
    <property type="match status" value="1"/>
</dbReference>
<dbReference type="GO" id="GO:0046872">
    <property type="term" value="F:metal ion binding"/>
    <property type="evidence" value="ECO:0007669"/>
    <property type="project" value="InterPro"/>
</dbReference>
<dbReference type="GO" id="GO:0005524">
    <property type="term" value="F:ATP binding"/>
    <property type="evidence" value="ECO:0007669"/>
    <property type="project" value="UniProtKB-UniRule"/>
</dbReference>
<dbReference type="GO" id="GO:0018169">
    <property type="term" value="F:ribosomal S6-glutamic acid ligase activity"/>
    <property type="evidence" value="ECO:0007669"/>
    <property type="project" value="TreeGrafter"/>
</dbReference>
<evidence type="ECO:0000313" key="3">
    <source>
        <dbReference type="EMBL" id="RZU11997.1"/>
    </source>
</evidence>
<keyword evidence="1" id="KW-0547">Nucleotide-binding</keyword>
<dbReference type="AlphaFoldDB" id="A0A4Q7WP10"/>
<dbReference type="EMBL" id="SHKR01000014">
    <property type="protein sequence ID" value="RZU11997.1"/>
    <property type="molecule type" value="Genomic_DNA"/>
</dbReference>
<dbReference type="PANTHER" id="PTHR21621:SF0">
    <property type="entry name" value="BETA-CITRYLGLUTAMATE SYNTHASE B-RELATED"/>
    <property type="match status" value="1"/>
</dbReference>
<keyword evidence="4" id="KW-1185">Reference proteome</keyword>